<organism evidence="2 3">
    <name type="scientific">Rhizorhabdus histidinilytica</name>
    <dbReference type="NCBI Taxonomy" id="439228"/>
    <lineage>
        <taxon>Bacteria</taxon>
        <taxon>Pseudomonadati</taxon>
        <taxon>Pseudomonadota</taxon>
        <taxon>Alphaproteobacteria</taxon>
        <taxon>Sphingomonadales</taxon>
        <taxon>Sphingomonadaceae</taxon>
        <taxon>Rhizorhabdus</taxon>
    </lineage>
</organism>
<dbReference type="RefSeq" id="WP_079649342.1">
    <property type="nucleotide sequence ID" value="NZ_FUYM01000007.1"/>
</dbReference>
<evidence type="ECO:0000259" key="1">
    <source>
        <dbReference type="Pfam" id="PF12697"/>
    </source>
</evidence>
<dbReference type="SUPFAM" id="SSF53474">
    <property type="entry name" value="alpha/beta-Hydrolases"/>
    <property type="match status" value="1"/>
</dbReference>
<dbReference type="InterPro" id="IPR052897">
    <property type="entry name" value="Sec-Metab_Biosynth_Hydrolase"/>
</dbReference>
<dbReference type="PRINTS" id="PR00111">
    <property type="entry name" value="ABHYDROLASE"/>
</dbReference>
<feature type="domain" description="AB hydrolase-1" evidence="1">
    <location>
        <begin position="5"/>
        <end position="232"/>
    </location>
</feature>
<dbReference type="AlphaFoldDB" id="A0A1T5EVL2"/>
<sequence length="237" mass="24924">MSKTFVLIHGAWRGGWCYARTAALLRASGHRVFAPTLTGLGERSHLAAGPVGFRTHVDDVANLLRWEGLDDVVLCGHSYGGMVAAAVADAMPDRIAALLFLDAILPEAGKSLLDICAAEEVATGLLRSAAANGGRLVPPLSATLFGLNEADMAMVEALCTPHPLPCFCEPVELTGAWERIARKTYVRATGWAGYAALGFDPMAKVEAGAGWSTIDVACGHEVALDAPDRLADMLLNA</sequence>
<dbReference type="PANTHER" id="PTHR37017:SF11">
    <property type="entry name" value="ESTERASE_LIPASE_THIOESTERASE DOMAIN-CONTAINING PROTEIN"/>
    <property type="match status" value="1"/>
</dbReference>
<reference evidence="3" key="1">
    <citation type="submission" date="2017-02" db="EMBL/GenBank/DDBJ databases">
        <authorList>
            <person name="Varghese N."/>
            <person name="Submissions S."/>
        </authorList>
    </citation>
    <scope>NUCLEOTIDE SEQUENCE [LARGE SCALE GENOMIC DNA]</scope>
    <source>
        <strain evidence="3">UM2</strain>
    </source>
</reference>
<protein>
    <submittedName>
        <fullName evidence="2">Alpha/beta hydrolase family protein</fullName>
    </submittedName>
</protein>
<dbReference type="Pfam" id="PF12697">
    <property type="entry name" value="Abhydrolase_6"/>
    <property type="match status" value="1"/>
</dbReference>
<dbReference type="PANTHER" id="PTHR37017">
    <property type="entry name" value="AB HYDROLASE-1 DOMAIN-CONTAINING PROTEIN-RELATED"/>
    <property type="match status" value="1"/>
</dbReference>
<evidence type="ECO:0000313" key="3">
    <source>
        <dbReference type="Proteomes" id="UP000189818"/>
    </source>
</evidence>
<evidence type="ECO:0000313" key="2">
    <source>
        <dbReference type="EMBL" id="SKB87936.1"/>
    </source>
</evidence>
<gene>
    <name evidence="2" type="ORF">SAMN06295920_107258</name>
</gene>
<dbReference type="GO" id="GO:0016787">
    <property type="term" value="F:hydrolase activity"/>
    <property type="evidence" value="ECO:0007669"/>
    <property type="project" value="UniProtKB-KW"/>
</dbReference>
<dbReference type="EMBL" id="FUYM01000007">
    <property type="protein sequence ID" value="SKB87936.1"/>
    <property type="molecule type" value="Genomic_DNA"/>
</dbReference>
<dbReference type="InterPro" id="IPR029058">
    <property type="entry name" value="AB_hydrolase_fold"/>
</dbReference>
<dbReference type="Proteomes" id="UP000189818">
    <property type="component" value="Unassembled WGS sequence"/>
</dbReference>
<dbReference type="InterPro" id="IPR000073">
    <property type="entry name" value="AB_hydrolase_1"/>
</dbReference>
<dbReference type="Gene3D" id="3.40.50.1820">
    <property type="entry name" value="alpha/beta hydrolase"/>
    <property type="match status" value="1"/>
</dbReference>
<keyword evidence="2" id="KW-0378">Hydrolase</keyword>
<dbReference type="OrthoDB" id="9814966at2"/>
<proteinExistence type="predicted"/>
<keyword evidence="3" id="KW-1185">Reference proteome</keyword>
<name>A0A1T5EVL2_9SPHN</name>
<accession>A0A1T5EVL2</accession>
<dbReference type="STRING" id="439228.SAMN06295920_107258"/>